<reference evidence="17 18" key="1">
    <citation type="journal article" date="2018" name="Mol. Plant">
        <title>The genome of Artemisia annua provides insight into the evolution of Asteraceae family and artemisinin biosynthesis.</title>
        <authorList>
            <person name="Shen Q."/>
            <person name="Zhang L."/>
            <person name="Liao Z."/>
            <person name="Wang S."/>
            <person name="Yan T."/>
            <person name="Shi P."/>
            <person name="Liu M."/>
            <person name="Fu X."/>
            <person name="Pan Q."/>
            <person name="Wang Y."/>
            <person name="Lv Z."/>
            <person name="Lu X."/>
            <person name="Zhang F."/>
            <person name="Jiang W."/>
            <person name="Ma Y."/>
            <person name="Chen M."/>
            <person name="Hao X."/>
            <person name="Li L."/>
            <person name="Tang Y."/>
            <person name="Lv G."/>
            <person name="Zhou Y."/>
            <person name="Sun X."/>
            <person name="Brodelius P.E."/>
            <person name="Rose J.K.C."/>
            <person name="Tang K."/>
        </authorList>
    </citation>
    <scope>NUCLEOTIDE SEQUENCE [LARGE SCALE GENOMIC DNA]</scope>
    <source>
        <strain evidence="18">cv. Huhao1</strain>
        <tissue evidence="17">Leaf</tissue>
    </source>
</reference>
<feature type="transmembrane region" description="Helical" evidence="13">
    <location>
        <begin position="235"/>
        <end position="256"/>
    </location>
</feature>
<dbReference type="UniPathway" id="UPA00143"/>
<dbReference type="STRING" id="35608.A0A2U1QCE4"/>
<evidence type="ECO:0000256" key="7">
    <source>
        <dbReference type="ARBA" id="ARBA00022723"/>
    </source>
</evidence>
<dbReference type="AlphaFoldDB" id="A0A2U1QCE4"/>
<accession>A0A2U1QCE4</accession>
<dbReference type="InterPro" id="IPR017907">
    <property type="entry name" value="Znf_RING_CS"/>
</dbReference>
<keyword evidence="9 12" id="KW-0863">Zinc-finger</keyword>
<dbReference type="EC" id="2.3.2.31" evidence="5"/>
<keyword evidence="17" id="KW-0436">Ligase</keyword>
<evidence type="ECO:0000256" key="1">
    <source>
        <dbReference type="ARBA" id="ARBA00001798"/>
    </source>
</evidence>
<keyword evidence="7" id="KW-0479">Metal-binding</keyword>
<evidence type="ECO:0000256" key="8">
    <source>
        <dbReference type="ARBA" id="ARBA00022737"/>
    </source>
</evidence>
<organism evidence="17 18">
    <name type="scientific">Artemisia annua</name>
    <name type="common">Sweet wormwood</name>
    <dbReference type="NCBI Taxonomy" id="35608"/>
    <lineage>
        <taxon>Eukaryota</taxon>
        <taxon>Viridiplantae</taxon>
        <taxon>Streptophyta</taxon>
        <taxon>Embryophyta</taxon>
        <taxon>Tracheophyta</taxon>
        <taxon>Spermatophyta</taxon>
        <taxon>Magnoliopsida</taxon>
        <taxon>eudicotyledons</taxon>
        <taxon>Gunneridae</taxon>
        <taxon>Pentapetalae</taxon>
        <taxon>asterids</taxon>
        <taxon>campanulids</taxon>
        <taxon>Asterales</taxon>
        <taxon>Asteraceae</taxon>
        <taxon>Asteroideae</taxon>
        <taxon>Anthemideae</taxon>
        <taxon>Artemisiinae</taxon>
        <taxon>Artemisia</taxon>
    </lineage>
</organism>
<comment type="function">
    <text evidence="3">Might act as an E3 ubiquitin-protein ligase, or as part of E3 complex, which accepts ubiquitin from specific E2 ubiquitin-conjugating enzymes and then transfers it to substrates.</text>
</comment>
<evidence type="ECO:0000313" key="17">
    <source>
        <dbReference type="EMBL" id="PWA95676.1"/>
    </source>
</evidence>
<evidence type="ECO:0000256" key="5">
    <source>
        <dbReference type="ARBA" id="ARBA00012251"/>
    </source>
</evidence>
<dbReference type="GO" id="GO:0008270">
    <property type="term" value="F:zinc ion binding"/>
    <property type="evidence" value="ECO:0007669"/>
    <property type="project" value="UniProtKB-KW"/>
</dbReference>
<comment type="similarity">
    <text evidence="4">Belongs to the RBR family. Ariadne subfamily.</text>
</comment>
<evidence type="ECO:0000256" key="13">
    <source>
        <dbReference type="SAM" id="Phobius"/>
    </source>
</evidence>
<keyword evidence="10" id="KW-0833">Ubl conjugation pathway</keyword>
<dbReference type="Gene3D" id="1.20.120.1750">
    <property type="match status" value="1"/>
</dbReference>
<dbReference type="PROSITE" id="PS51873">
    <property type="entry name" value="TRIAD"/>
    <property type="match status" value="1"/>
</dbReference>
<dbReference type="Gene3D" id="3.30.40.10">
    <property type="entry name" value="Zinc/RING finger domain, C3HC4 (zinc finger)"/>
    <property type="match status" value="1"/>
</dbReference>
<keyword evidence="13" id="KW-0812">Transmembrane</keyword>
<evidence type="ECO:0000256" key="12">
    <source>
        <dbReference type="PROSITE-ProRule" id="PRU00175"/>
    </source>
</evidence>
<dbReference type="OrthoDB" id="10009520at2759"/>
<keyword evidence="13" id="KW-0472">Membrane</keyword>
<dbReference type="GO" id="GO:0016567">
    <property type="term" value="P:protein ubiquitination"/>
    <property type="evidence" value="ECO:0007669"/>
    <property type="project" value="UniProtKB-UniPathway"/>
</dbReference>
<dbReference type="EMBL" id="PKPP01001199">
    <property type="protein sequence ID" value="PWA84716.1"/>
    <property type="molecule type" value="Genomic_DNA"/>
</dbReference>
<sequence>MGNTIPKPQQNPPIELDDHDPNFTCEICIEPVTLPNKRFENSNLCSHPFCTDCMIKYIQVKLDDNVADIKCPSLSCENSLDPLSCRNKVAREVFTKWCDVLLEKTLLGFDRVYCPNRECSVLVVNECGGGGSGGLKRCVCPNCKKAFCFRCKVAWHSGFRCEESGEMRDGNDVAFGVLSEREKWMRCPVCRHCVELVRGCAIVRCRCGIEFCYKCGKKVDRHWCNCRRSSTCCMWLFHICIVILVLWPFFLLFTAITKRSQH</sequence>
<comment type="cofactor">
    <cofactor evidence="2">
        <name>Zn(2+)</name>
        <dbReference type="ChEBI" id="CHEBI:29105"/>
    </cofactor>
</comment>
<dbReference type="InterPro" id="IPR013083">
    <property type="entry name" value="Znf_RING/FYVE/PHD"/>
</dbReference>
<dbReference type="PROSITE" id="PS50089">
    <property type="entry name" value="ZF_RING_2"/>
    <property type="match status" value="1"/>
</dbReference>
<dbReference type="InterPro" id="IPR001841">
    <property type="entry name" value="Znf_RING"/>
</dbReference>
<evidence type="ECO:0000313" key="18">
    <source>
        <dbReference type="Proteomes" id="UP000245207"/>
    </source>
</evidence>
<evidence type="ECO:0000256" key="9">
    <source>
        <dbReference type="ARBA" id="ARBA00022771"/>
    </source>
</evidence>
<dbReference type="InterPro" id="IPR044066">
    <property type="entry name" value="TRIAD_supradom"/>
</dbReference>
<dbReference type="InterPro" id="IPR031127">
    <property type="entry name" value="E3_UB_ligase_RBR"/>
</dbReference>
<comment type="catalytic activity">
    <reaction evidence="1">
        <text>[E2 ubiquitin-conjugating enzyme]-S-ubiquitinyl-L-cysteine + [acceptor protein]-L-lysine = [E2 ubiquitin-conjugating enzyme]-L-cysteine + [acceptor protein]-N(6)-ubiquitinyl-L-lysine.</text>
        <dbReference type="EC" id="2.3.2.31"/>
    </reaction>
</comment>
<keyword evidence="13" id="KW-1133">Transmembrane helix</keyword>
<dbReference type="PROSITE" id="PS00518">
    <property type="entry name" value="ZF_RING_1"/>
    <property type="match status" value="1"/>
</dbReference>
<evidence type="ECO:0000256" key="6">
    <source>
        <dbReference type="ARBA" id="ARBA00022679"/>
    </source>
</evidence>
<keyword evidence="11" id="KW-0862">Zinc</keyword>
<comment type="caution">
    <text evidence="17">The sequence shown here is derived from an EMBL/GenBank/DDBJ whole genome shotgun (WGS) entry which is preliminary data.</text>
</comment>
<gene>
    <name evidence="17" type="ORF">CTI12_AA046890</name>
    <name evidence="16" type="ORF">CTI12_AA124900</name>
</gene>
<dbReference type="PANTHER" id="PTHR11685">
    <property type="entry name" value="RBR FAMILY RING FINGER AND IBR DOMAIN-CONTAINING"/>
    <property type="match status" value="1"/>
</dbReference>
<dbReference type="CDD" id="cd22584">
    <property type="entry name" value="Rcat_RBR_unk"/>
    <property type="match status" value="1"/>
</dbReference>
<evidence type="ECO:0000259" key="14">
    <source>
        <dbReference type="PROSITE" id="PS50089"/>
    </source>
</evidence>
<dbReference type="Pfam" id="PF01485">
    <property type="entry name" value="IBR"/>
    <property type="match status" value="1"/>
</dbReference>
<dbReference type="SUPFAM" id="SSF57850">
    <property type="entry name" value="RING/U-box"/>
    <property type="match status" value="3"/>
</dbReference>
<evidence type="ECO:0000256" key="10">
    <source>
        <dbReference type="ARBA" id="ARBA00022786"/>
    </source>
</evidence>
<dbReference type="FunFam" id="3.30.40.10:FF:000230">
    <property type="entry name" value="RBR-type E3 ubiquitin transferase"/>
    <property type="match status" value="1"/>
</dbReference>
<evidence type="ECO:0000256" key="2">
    <source>
        <dbReference type="ARBA" id="ARBA00001947"/>
    </source>
</evidence>
<feature type="domain" description="RING-type" evidence="15">
    <location>
        <begin position="21"/>
        <end position="236"/>
    </location>
</feature>
<evidence type="ECO:0000256" key="4">
    <source>
        <dbReference type="ARBA" id="ARBA00005884"/>
    </source>
</evidence>
<protein>
    <recommendedName>
        <fullName evidence="5">RBR-type E3 ubiquitin transferase</fullName>
        <ecNumber evidence="5">2.3.2.31</ecNumber>
    </recommendedName>
</protein>
<name>A0A2U1QCE4_ARTAN</name>
<evidence type="ECO:0000259" key="15">
    <source>
        <dbReference type="PROSITE" id="PS51873"/>
    </source>
</evidence>
<evidence type="ECO:0000256" key="11">
    <source>
        <dbReference type="ARBA" id="ARBA00022833"/>
    </source>
</evidence>
<dbReference type="InterPro" id="IPR002867">
    <property type="entry name" value="IBR_dom"/>
</dbReference>
<dbReference type="GO" id="GO:0061630">
    <property type="term" value="F:ubiquitin protein ligase activity"/>
    <property type="evidence" value="ECO:0007669"/>
    <property type="project" value="UniProtKB-EC"/>
</dbReference>
<keyword evidence="18" id="KW-1185">Reference proteome</keyword>
<keyword evidence="6" id="KW-0808">Transferase</keyword>
<dbReference type="GO" id="GO:0016874">
    <property type="term" value="F:ligase activity"/>
    <property type="evidence" value="ECO:0007669"/>
    <property type="project" value="UniProtKB-KW"/>
</dbReference>
<evidence type="ECO:0000313" key="16">
    <source>
        <dbReference type="EMBL" id="PWA84716.1"/>
    </source>
</evidence>
<proteinExistence type="inferred from homology"/>
<dbReference type="SMART" id="SM00647">
    <property type="entry name" value="IBR"/>
    <property type="match status" value="1"/>
</dbReference>
<evidence type="ECO:0000256" key="3">
    <source>
        <dbReference type="ARBA" id="ARBA00003976"/>
    </source>
</evidence>
<feature type="domain" description="RING-type" evidence="14">
    <location>
        <begin position="25"/>
        <end position="72"/>
    </location>
</feature>
<dbReference type="EMBL" id="PKPP01000226">
    <property type="protein sequence ID" value="PWA95676.1"/>
    <property type="molecule type" value="Genomic_DNA"/>
</dbReference>
<dbReference type="Proteomes" id="UP000245207">
    <property type="component" value="Unassembled WGS sequence"/>
</dbReference>
<keyword evidence="8" id="KW-0677">Repeat</keyword>